<organism evidence="2 3">
    <name type="scientific">Corticicoccus populi</name>
    <dbReference type="NCBI Taxonomy" id="1812821"/>
    <lineage>
        <taxon>Bacteria</taxon>
        <taxon>Bacillati</taxon>
        <taxon>Bacillota</taxon>
        <taxon>Bacilli</taxon>
        <taxon>Bacillales</taxon>
        <taxon>Staphylococcaceae</taxon>
        <taxon>Corticicoccus</taxon>
    </lineage>
</organism>
<evidence type="ECO:0000313" key="2">
    <source>
        <dbReference type="EMBL" id="MFD2829656.1"/>
    </source>
</evidence>
<feature type="transmembrane region" description="Helical" evidence="1">
    <location>
        <begin position="5"/>
        <end position="27"/>
    </location>
</feature>
<name>A0ABW5WS71_9STAP</name>
<reference evidence="3" key="1">
    <citation type="journal article" date="2019" name="Int. J. Syst. Evol. Microbiol.">
        <title>The Global Catalogue of Microorganisms (GCM) 10K type strain sequencing project: providing services to taxonomists for standard genome sequencing and annotation.</title>
        <authorList>
            <consortium name="The Broad Institute Genomics Platform"/>
            <consortium name="The Broad Institute Genome Sequencing Center for Infectious Disease"/>
            <person name="Wu L."/>
            <person name="Ma J."/>
        </authorList>
    </citation>
    <scope>NUCLEOTIDE SEQUENCE [LARGE SCALE GENOMIC DNA]</scope>
    <source>
        <strain evidence="3">KCTC 33575</strain>
    </source>
</reference>
<gene>
    <name evidence="2" type="ORF">ACFSX4_04190</name>
</gene>
<feature type="transmembrane region" description="Helical" evidence="1">
    <location>
        <begin position="47"/>
        <end position="71"/>
    </location>
</feature>
<comment type="caution">
    <text evidence="2">The sequence shown here is derived from an EMBL/GenBank/DDBJ whole genome shotgun (WGS) entry which is preliminary data.</text>
</comment>
<keyword evidence="3" id="KW-1185">Reference proteome</keyword>
<dbReference type="InterPro" id="IPR025037">
    <property type="entry name" value="DUF3923"/>
</dbReference>
<keyword evidence="1" id="KW-0472">Membrane</keyword>
<evidence type="ECO:0000313" key="3">
    <source>
        <dbReference type="Proteomes" id="UP001597519"/>
    </source>
</evidence>
<dbReference type="RefSeq" id="WP_377771849.1">
    <property type="nucleotide sequence ID" value="NZ_JBHUOQ010000001.1"/>
</dbReference>
<keyword evidence="1" id="KW-1133">Transmembrane helix</keyword>
<dbReference type="EMBL" id="JBHUOQ010000001">
    <property type="protein sequence ID" value="MFD2829656.1"/>
    <property type="molecule type" value="Genomic_DNA"/>
</dbReference>
<sequence>MKLSWILWTIVSVTEIALLIGISIFLWQREVDGAGVLQTPEIKLINIGVLLAFFIIPIVIQCIWLVVNIIVSNKKSNYQYAGD</sequence>
<proteinExistence type="predicted"/>
<evidence type="ECO:0000256" key="1">
    <source>
        <dbReference type="SAM" id="Phobius"/>
    </source>
</evidence>
<dbReference type="Proteomes" id="UP001597519">
    <property type="component" value="Unassembled WGS sequence"/>
</dbReference>
<protein>
    <submittedName>
        <fullName evidence="2">DUF3923 family protein</fullName>
    </submittedName>
</protein>
<keyword evidence="1" id="KW-0812">Transmembrane</keyword>
<accession>A0ABW5WS71</accession>
<dbReference type="Pfam" id="PF13061">
    <property type="entry name" value="DUF3923"/>
    <property type="match status" value="1"/>
</dbReference>